<protein>
    <submittedName>
        <fullName evidence="1">Uncharacterized protein</fullName>
    </submittedName>
</protein>
<sequence>MDFGPKLRGPLLERTLAKALTEIVITLDRSDDDAITPEATMQVLEPVIALLQDLSEQDRQALADLINQCAHQETDPDRQLTAWETPQTLGLLADDRLRS</sequence>
<gene>
    <name evidence="1" type="ORF">GCM10022224_005530</name>
</gene>
<evidence type="ECO:0000313" key="1">
    <source>
        <dbReference type="EMBL" id="GAA3645747.1"/>
    </source>
</evidence>
<dbReference type="EMBL" id="BAAAZP010000009">
    <property type="protein sequence ID" value="GAA3645747.1"/>
    <property type="molecule type" value="Genomic_DNA"/>
</dbReference>
<keyword evidence="2" id="KW-1185">Reference proteome</keyword>
<evidence type="ECO:0000313" key="2">
    <source>
        <dbReference type="Proteomes" id="UP001500902"/>
    </source>
</evidence>
<reference evidence="2" key="1">
    <citation type="journal article" date="2019" name="Int. J. Syst. Evol. Microbiol.">
        <title>The Global Catalogue of Microorganisms (GCM) 10K type strain sequencing project: providing services to taxonomists for standard genome sequencing and annotation.</title>
        <authorList>
            <consortium name="The Broad Institute Genomics Platform"/>
            <consortium name="The Broad Institute Genome Sequencing Center for Infectious Disease"/>
            <person name="Wu L."/>
            <person name="Ma J."/>
        </authorList>
    </citation>
    <scope>NUCLEOTIDE SEQUENCE [LARGE SCALE GENOMIC DNA]</scope>
    <source>
        <strain evidence="2">JCM 16904</strain>
    </source>
</reference>
<comment type="caution">
    <text evidence="1">The sequence shown here is derived from an EMBL/GenBank/DDBJ whole genome shotgun (WGS) entry which is preliminary data.</text>
</comment>
<name>A0ABP7B1X7_9ACTN</name>
<proteinExistence type="predicted"/>
<organism evidence="1 2">
    <name type="scientific">Nonomuraea antimicrobica</name>
    <dbReference type="NCBI Taxonomy" id="561173"/>
    <lineage>
        <taxon>Bacteria</taxon>
        <taxon>Bacillati</taxon>
        <taxon>Actinomycetota</taxon>
        <taxon>Actinomycetes</taxon>
        <taxon>Streptosporangiales</taxon>
        <taxon>Streptosporangiaceae</taxon>
        <taxon>Nonomuraea</taxon>
    </lineage>
</organism>
<dbReference type="Proteomes" id="UP001500902">
    <property type="component" value="Unassembled WGS sequence"/>
</dbReference>
<dbReference type="RefSeq" id="WP_344872593.1">
    <property type="nucleotide sequence ID" value="NZ_BAAAZP010000009.1"/>
</dbReference>
<accession>A0ABP7B1X7</accession>